<reference evidence="3" key="1">
    <citation type="submission" date="2020-01" db="EMBL/GenBank/DDBJ databases">
        <title>Identification and distribution of gene clusters putatively required for synthesis of sphingolipid metabolism inhibitors in phylogenetically diverse species of the filamentous fungus Fusarium.</title>
        <authorList>
            <person name="Kim H.-S."/>
            <person name="Busman M."/>
            <person name="Brown D.W."/>
            <person name="Divon H."/>
            <person name="Uhlig S."/>
            <person name="Proctor R.H."/>
        </authorList>
    </citation>
    <scope>NUCLEOTIDE SEQUENCE</scope>
    <source>
        <strain evidence="3">NRRL 53441</strain>
    </source>
</reference>
<gene>
    <name evidence="3" type="ORF">F53441_12733</name>
</gene>
<keyword evidence="3" id="KW-0723">Serine/threonine-protein kinase</keyword>
<comment type="caution">
    <text evidence="3">The sequence shown here is derived from an EMBL/GenBank/DDBJ whole genome shotgun (WGS) entry which is preliminary data.</text>
</comment>
<dbReference type="OrthoDB" id="6133115at2759"/>
<dbReference type="Pfam" id="PF26082">
    <property type="entry name" value="zf-C2H2_AcuF"/>
    <property type="match status" value="1"/>
</dbReference>
<keyword evidence="3" id="KW-0808">Transferase</keyword>
<keyword evidence="4" id="KW-1185">Reference proteome</keyword>
<dbReference type="EMBL" id="JAADJG010000718">
    <property type="protein sequence ID" value="KAF4438717.1"/>
    <property type="molecule type" value="Genomic_DNA"/>
</dbReference>
<dbReference type="PROSITE" id="PS50011">
    <property type="entry name" value="PROTEIN_KINASE_DOM"/>
    <property type="match status" value="1"/>
</dbReference>
<feature type="domain" description="Protein kinase" evidence="2">
    <location>
        <begin position="850"/>
        <end position="1134"/>
    </location>
</feature>
<evidence type="ECO:0000313" key="3">
    <source>
        <dbReference type="EMBL" id="KAF4438717.1"/>
    </source>
</evidence>
<feature type="compositionally biased region" description="Basic and acidic residues" evidence="1">
    <location>
        <begin position="225"/>
        <end position="255"/>
    </location>
</feature>
<dbReference type="SUPFAM" id="SSF56112">
    <property type="entry name" value="Protein kinase-like (PK-like)"/>
    <property type="match status" value="1"/>
</dbReference>
<organism evidence="3 4">
    <name type="scientific">Fusarium austroafricanum</name>
    <dbReference type="NCBI Taxonomy" id="2364996"/>
    <lineage>
        <taxon>Eukaryota</taxon>
        <taxon>Fungi</taxon>
        <taxon>Dikarya</taxon>
        <taxon>Ascomycota</taxon>
        <taxon>Pezizomycotina</taxon>
        <taxon>Sordariomycetes</taxon>
        <taxon>Hypocreomycetidae</taxon>
        <taxon>Hypocreales</taxon>
        <taxon>Nectriaceae</taxon>
        <taxon>Fusarium</taxon>
        <taxon>Fusarium concolor species complex</taxon>
    </lineage>
</organism>
<accession>A0A8H4JVZ7</accession>
<feature type="compositionally biased region" description="Low complexity" evidence="1">
    <location>
        <begin position="118"/>
        <end position="130"/>
    </location>
</feature>
<feature type="region of interest" description="Disordered" evidence="1">
    <location>
        <begin position="225"/>
        <end position="276"/>
    </location>
</feature>
<dbReference type="SMART" id="SM00220">
    <property type="entry name" value="S_TKc"/>
    <property type="match status" value="1"/>
</dbReference>
<name>A0A8H4JVZ7_9HYPO</name>
<dbReference type="Gene3D" id="1.10.510.10">
    <property type="entry name" value="Transferase(Phosphotransferase) domain 1"/>
    <property type="match status" value="1"/>
</dbReference>
<feature type="compositionally biased region" description="Polar residues" evidence="1">
    <location>
        <begin position="309"/>
        <end position="319"/>
    </location>
</feature>
<feature type="region of interest" description="Disordered" evidence="1">
    <location>
        <begin position="1313"/>
        <end position="1334"/>
    </location>
</feature>
<dbReference type="PANTHER" id="PTHR35391">
    <property type="entry name" value="C2H2-TYPE DOMAIN-CONTAINING PROTEIN-RELATED"/>
    <property type="match status" value="1"/>
</dbReference>
<dbReference type="InterPro" id="IPR058925">
    <property type="entry name" value="zf-C2H2_AcuF"/>
</dbReference>
<dbReference type="Proteomes" id="UP000605986">
    <property type="component" value="Unassembled WGS sequence"/>
</dbReference>
<feature type="region of interest" description="Disordered" evidence="1">
    <location>
        <begin position="302"/>
        <end position="331"/>
    </location>
</feature>
<keyword evidence="3" id="KW-0418">Kinase</keyword>
<protein>
    <submittedName>
        <fullName evidence="3">Serine/threonine protein kinase</fullName>
    </submittedName>
</protein>
<feature type="region of interest" description="Disordered" evidence="1">
    <location>
        <begin position="96"/>
        <end position="135"/>
    </location>
</feature>
<dbReference type="PANTHER" id="PTHR35391:SF7">
    <property type="entry name" value="C2H2-TYPE DOMAIN-CONTAINING PROTEIN"/>
    <property type="match status" value="1"/>
</dbReference>
<sequence>MATINDSYVQCSSSFSRLVEILKNPPRDNTHQVPVRGVANEHARFNVWAGSVGAKHSPHKRISLDYRLRDSNFYTVRVVDMLQRLDNTLNTTNELISGERPLSENVKPKFDRQQNTGSDRSSIASSTESSSSDEADMLTLERQMSALYESIQNSVRHLYSLAMVIRQPVAIDRLSRASKIPVDHFVSFDQRHIEECFPDASPVLKERLADSITRRRQLLMYNEQHYRKSSEPQPSEEPKVMDHSAQEGIQRKAREQSPQNASVNPGRIEDPVEDLSYHPPSIAHPSILASTEATKFVPPVDMKEEPDTQSENGTISTFGFTGADGENLRIPPRPEGDNAEPLEQFLCPLCYHLIEVRNTRAWTRHVFRDLQAYVCTFDNCQAPGVLFETRQDWIRHEIENHRREWHCNDPKHNVCRTESEFVAHMKAFHELQLSEPQLLSLAKMCERSSSADNAVCPLCRDGYHDVENGFECFKPSSIVRRASNCNLPGSLENEELDIAKLPEGNFNETNDNILRKVAPWVISLPSDCATDNNSTPDTSDEPQRTHLIISQREPFFVPSGDLKRHIGQHLERLALFAINRSKLILDDGKSAQTEEAMARSESSFVSFQSLDSLDSNEDCGKEERNFLTSALDDSSLETKEGIKSDDSEMIDDKAKAAAIAELEEILDEIRDEMGSIEDRRNEIPRKEAQKIHQLIGDTLVNDEFDGRPNLFLPEGSLGNIITAKSVIRTFCNPYDNPGPTEIESLASQLRYTLVRGQKVFATLVLSGFAGKLLQQAIHLFSDNGICDKKLPLEKSDLRSLSESPPDPSHQAYSDSGSYYSAWPEKFIAFGDKESIDDFWAFQWRLCAPIFSMTPVANILTFHQYLVLPFTKRIHERHLEVKDSDSHRPEYVAVKRLQRSLPENEASALQQLRMLDQRHILNLIASFRWRDDDERYLMFEWTDGGTLRDLWNTFPRLLTVSLVKSVVEQIHGFAHALKEAHYAIPGTPLAHGDLKPERILHFKDVSGAGGIVGTLKISDWNLSIDRPGLRKFRLRDSNKYRSLQYVSPEGAMLSSNNPAGITWFQHCDVWAMGCIILEFLVWLMYGPAELDKFNESIKPKLSLLGPERRTFWESDLFQNTTVHPVAVRWMEHMAKDPACKKGQTALGNLLGLVQDRLLVVDIASKSESTLVPRPVESSSGDGTAVSIDSTHMLEESSFDPVITLAEPFAAFESNQGQEQPCKRARASAREFSEYMDLILHASTREEYWLPITPLQPPNISSGSLHPVSPQRITPKELEDLGANAKKYRQKIEALRSSVGNKPLSALGEESWSGIRSPVNSQPKISPGENERQFPGESTMTEINNSAARIGLDFPLVKFEAPQEFQPLGHILTTEKRWGAEDGLLHTTARKLGALFGSLLDQTPNLFKAYGMRCSQIVSNKDATQLSTMKVHGQSLRQERVDCGSIWAAATSGASAVAMHLLACMIARIWAAEKAVSIWTMMVDERLRELEKYESLGALEGLAVGEEIAGHQLAQWDASARSWLGYAEQTDEIKEKHTQLQLILKNVLVAMPINSSTGFYEDMIQAWKSAMTLAENLIIGQPQEVRDFAILHSLSTWHLFPDVILPGDPATEIKQNDPLIAPGGILTVGTTRPIRLSYL</sequence>
<dbReference type="GO" id="GO:0005524">
    <property type="term" value="F:ATP binding"/>
    <property type="evidence" value="ECO:0007669"/>
    <property type="project" value="InterPro"/>
</dbReference>
<dbReference type="InterPro" id="IPR011009">
    <property type="entry name" value="Kinase-like_dom_sf"/>
</dbReference>
<proteinExistence type="predicted"/>
<dbReference type="InterPro" id="IPR000719">
    <property type="entry name" value="Prot_kinase_dom"/>
</dbReference>
<evidence type="ECO:0000313" key="4">
    <source>
        <dbReference type="Proteomes" id="UP000605986"/>
    </source>
</evidence>
<evidence type="ECO:0000256" key="1">
    <source>
        <dbReference type="SAM" id="MobiDB-lite"/>
    </source>
</evidence>
<dbReference type="Pfam" id="PF00069">
    <property type="entry name" value="Pkinase"/>
    <property type="match status" value="1"/>
</dbReference>
<evidence type="ECO:0000259" key="2">
    <source>
        <dbReference type="PROSITE" id="PS50011"/>
    </source>
</evidence>
<dbReference type="GO" id="GO:0004674">
    <property type="term" value="F:protein serine/threonine kinase activity"/>
    <property type="evidence" value="ECO:0007669"/>
    <property type="project" value="UniProtKB-KW"/>
</dbReference>